<dbReference type="Proteomes" id="UP000248259">
    <property type="component" value="Unassembled WGS sequence"/>
</dbReference>
<keyword evidence="2" id="KW-1185">Reference proteome</keyword>
<reference evidence="1 2" key="1">
    <citation type="submission" date="2018-06" db="EMBL/GenBank/DDBJ databases">
        <title>Azoarcus communis strain SWub3 genome.</title>
        <authorList>
            <person name="Zorraquino Salvo V."/>
            <person name="Toubiana D."/>
            <person name="Blumwald E."/>
        </authorList>
    </citation>
    <scope>NUCLEOTIDE SEQUENCE [LARGE SCALE GENOMIC DNA]</scope>
    <source>
        <strain evidence="1 2">SWub3</strain>
    </source>
</reference>
<comment type="caution">
    <text evidence="1">The sequence shown here is derived from an EMBL/GenBank/DDBJ whole genome shotgun (WGS) entry which is preliminary data.</text>
</comment>
<accession>A0A323UQ71</accession>
<evidence type="ECO:0000313" key="2">
    <source>
        <dbReference type="Proteomes" id="UP000248259"/>
    </source>
</evidence>
<evidence type="ECO:0000313" key="1">
    <source>
        <dbReference type="EMBL" id="PZA14579.1"/>
    </source>
</evidence>
<dbReference type="OrthoDB" id="9156764at2"/>
<dbReference type="RefSeq" id="WP_110529629.1">
    <property type="nucleotide sequence ID" value="NZ_QKOE01000027.1"/>
</dbReference>
<sequence length="117" mass="13280">MKDFYDFLKRMGGMHDSTVACLTWLPSERRVEFHFDDLYSNFDGLPEYPGREPGMIALHGVSNLTIALENDGPLRVFEFLPQEDESDVVLVTFSPSGKIRARFCAADYPPCRLVTDS</sequence>
<name>A0A323UQ71_9RHOO</name>
<dbReference type="AlphaFoldDB" id="A0A323UQ71"/>
<gene>
    <name evidence="1" type="ORF">DNK49_21245</name>
</gene>
<organism evidence="1 2">
    <name type="scientific">Parazoarcus communis SWub3 = DSM 12120</name>
    <dbReference type="NCBI Taxonomy" id="1121029"/>
    <lineage>
        <taxon>Bacteria</taxon>
        <taxon>Pseudomonadati</taxon>
        <taxon>Pseudomonadota</taxon>
        <taxon>Betaproteobacteria</taxon>
        <taxon>Rhodocyclales</taxon>
        <taxon>Zoogloeaceae</taxon>
        <taxon>Parazoarcus</taxon>
    </lineage>
</organism>
<protein>
    <submittedName>
        <fullName evidence="1">Uncharacterized protein</fullName>
    </submittedName>
</protein>
<dbReference type="EMBL" id="QKOE01000027">
    <property type="protein sequence ID" value="PZA14579.1"/>
    <property type="molecule type" value="Genomic_DNA"/>
</dbReference>
<proteinExistence type="predicted"/>